<evidence type="ECO:0000313" key="2">
    <source>
        <dbReference type="EMBL" id="TYO64485.1"/>
    </source>
</evidence>
<name>A0A5S4YMA7_9BRAD</name>
<dbReference type="RefSeq" id="WP_148741419.1">
    <property type="nucleotide sequence ID" value="NZ_VSTH01000073.1"/>
</dbReference>
<evidence type="ECO:0000256" key="1">
    <source>
        <dbReference type="SAM" id="MobiDB-lite"/>
    </source>
</evidence>
<proteinExistence type="predicted"/>
<evidence type="ECO:0000313" key="3">
    <source>
        <dbReference type="Proteomes" id="UP000324797"/>
    </source>
</evidence>
<feature type="compositionally biased region" description="Polar residues" evidence="1">
    <location>
        <begin position="1"/>
        <end position="13"/>
    </location>
</feature>
<comment type="caution">
    <text evidence="2">The sequence shown here is derived from an EMBL/GenBank/DDBJ whole genome shotgun (WGS) entry which is preliminary data.</text>
</comment>
<dbReference type="Proteomes" id="UP000324797">
    <property type="component" value="Unassembled WGS sequence"/>
</dbReference>
<sequence>MTRTVRQINTKPGRSQDKGPRPFSDFGDTPCLVLLGDPGAGKTHVFTHAAKADGARFIKARAFLSLPASTLAGQPLFIDGLDEQRAGRFDRGIIDALVAKLFEVNPPKLRVSCRVADWLGDSDLAGLQPFFDQHGETAVLLLQNLDRTEQLAVLAAMEAQPSLSEAFLDEAARRGLDDFFENPQNLRMLWRAVQAGDWPETRSRLFDTSASLLLQEFDDERARAGSGAFAAAELRPAAGALCAARLISDITAISLKAQEGTPDIPGYRSLKFIPKEKVLAVLGRRIFDAGPEAETVDYSHRTMAEYLAAEFLAARVRAGLPFGRVQALIGADGHPAAELRGLHAWLTVHLPERAEELIEADPYGVLSYGDAAALSPYACANLVRALDRLSAQNPWFRSGGWEARAIGGLSRPDMTQEFRAILNNPASGFGVRSVVVDALMLGGLVPEMVPDLAAVLVREASPFAERAHALAALLRYGADGATAVRQAFGNLGTTTDGLRLRSEVIRALYGRPYGAAEVVALLNDTARGGDKGGAGLFWQLADLIPTDDLPAILDGVVPLDDRKRGDRHAWEVGSFYARLLVRAWRGLPVLDPERTIAWLRKRAAFKGGTNETRARDLRAAMREAPEKLLPLARHFLRNLPVDKDQWLPWQRFRETLLHELSAVAWLALLQEELLTSSIGSERRGFPYHLSFSLCYQADEPYASEAFAALYALADVDTTLASLRAQATVSLLPSNYFAGRTSEPDVDVDESRDQQCQQFDREVEQIRTGLHVGWMLHLMRFYFAFYDEADRAAAPRARLVAWIGDERLEAALEGFKATLSRDDVPTTTAVLASAAKRMHSDWWYVLSAGLSERLAAGQDFSGLSDDFLAGMLIFDVANPVSEERDGTEQWVMQPWRNELTLRRPKFVQDAYVKLAKLHLGKGGQHAEALHELLGDEAFAAYRRDTVLDLLGSHPNAYTFDLAKMLRSAHKLPAAHDALLALCRTQLAGHALAGPQRDLWLVAAFALAPKEFESEVKQRAMSHPSFVFDLRDQGTSLDQEASAPAPVRSLQEMEFLATLTGTLFPDAPHPSGVWDGDRNAWDAAGWVRGLINAISSSTADFAGEALERLKNNADLASYRPHILHAYESQKQRRREASFERPDWPQTVAALDNGPPATVADLHALLVAQLRDARHRIQRTNTDIFKYFWNVDSYNRPEEPRPEEACRDALIDVIRPTLQPLGIAVEPEAHMAGDKRADMSVVIPGGKVMCEWKRDYHSKVWTAIEGQLERFYAHDPDAKGFGVFGVFWFGDKRPRMIPAPPNEMQRPQSAAEMERMLIELTPTAMRYRLAVIVIDVSGDF</sequence>
<feature type="region of interest" description="Disordered" evidence="1">
    <location>
        <begin position="1"/>
        <end position="25"/>
    </location>
</feature>
<keyword evidence="3" id="KW-1185">Reference proteome</keyword>
<protein>
    <submittedName>
        <fullName evidence="2">Uncharacterized protein</fullName>
    </submittedName>
</protein>
<reference evidence="2 3" key="1">
    <citation type="submission" date="2019-08" db="EMBL/GenBank/DDBJ databases">
        <title>Bradyrhizobium hipponensis sp. nov., a rhizobium isolated from a Lupinus angustifolius root nodule in Tunisia.</title>
        <authorList>
            <person name="Off K."/>
            <person name="Rejili M."/>
            <person name="Mars M."/>
            <person name="Brachmann A."/>
            <person name="Marin M."/>
        </authorList>
    </citation>
    <scope>NUCLEOTIDE SEQUENCE [LARGE SCALE GENOMIC DNA]</scope>
    <source>
        <strain evidence="3">aSej3</strain>
    </source>
</reference>
<gene>
    <name evidence="2" type="ORF">FXV83_21670</name>
</gene>
<accession>A0A5S4YMA7</accession>
<organism evidence="2 3">
    <name type="scientific">Bradyrhizobium hipponense</name>
    <dbReference type="NCBI Taxonomy" id="2605638"/>
    <lineage>
        <taxon>Bacteria</taxon>
        <taxon>Pseudomonadati</taxon>
        <taxon>Pseudomonadota</taxon>
        <taxon>Alphaproteobacteria</taxon>
        <taxon>Hyphomicrobiales</taxon>
        <taxon>Nitrobacteraceae</taxon>
        <taxon>Bradyrhizobium</taxon>
    </lineage>
</organism>
<dbReference type="EMBL" id="VSTH01000073">
    <property type="protein sequence ID" value="TYO64485.1"/>
    <property type="molecule type" value="Genomic_DNA"/>
</dbReference>